<organism evidence="2 3">
    <name type="scientific">Porphyromonas catoniae F0037</name>
    <dbReference type="NCBI Taxonomy" id="1127696"/>
    <lineage>
        <taxon>Bacteria</taxon>
        <taxon>Pseudomonadati</taxon>
        <taxon>Bacteroidota</taxon>
        <taxon>Bacteroidia</taxon>
        <taxon>Bacteroidales</taxon>
        <taxon>Porphyromonadaceae</taxon>
        <taxon>Porphyromonas</taxon>
    </lineage>
</organism>
<dbReference type="AlphaFoldDB" id="L1NII2"/>
<accession>L1NII2</accession>
<protein>
    <submittedName>
        <fullName evidence="2">Uncharacterized protein</fullName>
    </submittedName>
</protein>
<gene>
    <name evidence="2" type="ORF">HMPREF9134_00193</name>
</gene>
<evidence type="ECO:0000313" key="2">
    <source>
        <dbReference type="EMBL" id="EKY03012.1"/>
    </source>
</evidence>
<dbReference type="HOGENOM" id="CLU_3064659_0_0_10"/>
<feature type="region of interest" description="Disordered" evidence="1">
    <location>
        <begin position="24"/>
        <end position="53"/>
    </location>
</feature>
<dbReference type="EMBL" id="AMEQ01000006">
    <property type="protein sequence ID" value="EKY03012.1"/>
    <property type="molecule type" value="Genomic_DNA"/>
</dbReference>
<comment type="caution">
    <text evidence="2">The sequence shown here is derived from an EMBL/GenBank/DDBJ whole genome shotgun (WGS) entry which is preliminary data.</text>
</comment>
<sequence>MFPVFLPQKYSKCSAPTLSVNIPSPLVPLRQDSRPCDESYSTPTRDIASNLPR</sequence>
<name>L1NII2_9PORP</name>
<evidence type="ECO:0000313" key="3">
    <source>
        <dbReference type="Proteomes" id="UP000010408"/>
    </source>
</evidence>
<reference evidence="2 3" key="1">
    <citation type="submission" date="2012-05" db="EMBL/GenBank/DDBJ databases">
        <authorList>
            <person name="Weinstock G."/>
            <person name="Sodergren E."/>
            <person name="Lobos E.A."/>
            <person name="Fulton L."/>
            <person name="Fulton R."/>
            <person name="Courtney L."/>
            <person name="Fronick C."/>
            <person name="O'Laughlin M."/>
            <person name="Godfrey J."/>
            <person name="Wilson R.M."/>
            <person name="Miner T."/>
            <person name="Farmer C."/>
            <person name="Delehaunty K."/>
            <person name="Cordes M."/>
            <person name="Minx P."/>
            <person name="Tomlinson C."/>
            <person name="Chen J."/>
            <person name="Wollam A."/>
            <person name="Pepin K.H."/>
            <person name="Bhonagiri V."/>
            <person name="Zhang X."/>
            <person name="Suruliraj S."/>
            <person name="Warren W."/>
            <person name="Mitreva M."/>
            <person name="Mardis E.R."/>
            <person name="Wilson R.K."/>
        </authorList>
    </citation>
    <scope>NUCLEOTIDE SEQUENCE [LARGE SCALE GENOMIC DNA]</scope>
    <source>
        <strain evidence="2 3">F0037</strain>
    </source>
</reference>
<evidence type="ECO:0000256" key="1">
    <source>
        <dbReference type="SAM" id="MobiDB-lite"/>
    </source>
</evidence>
<dbReference type="Proteomes" id="UP000010408">
    <property type="component" value="Unassembled WGS sequence"/>
</dbReference>
<proteinExistence type="predicted"/>